<dbReference type="eggNOG" id="arCOG12472">
    <property type="taxonomic scope" value="Archaea"/>
</dbReference>
<protein>
    <submittedName>
        <fullName evidence="2">Uncharacterized protein</fullName>
    </submittedName>
</protein>
<dbReference type="HOGENOM" id="CLU_2461810_0_0_2"/>
<dbReference type="AlphaFoldDB" id="A4FYF0"/>
<evidence type="ECO:0000256" key="1">
    <source>
        <dbReference type="SAM" id="Phobius"/>
    </source>
</evidence>
<name>A4FYF0_METM5</name>
<dbReference type="KEGG" id="mmq:MmarC5_0928"/>
<dbReference type="Proteomes" id="UP000000253">
    <property type="component" value="Chromosome"/>
</dbReference>
<dbReference type="GeneID" id="4927805"/>
<evidence type="ECO:0000313" key="2">
    <source>
        <dbReference type="EMBL" id="ABO35234.1"/>
    </source>
</evidence>
<gene>
    <name evidence="2" type="ordered locus">MmarC5_0928</name>
</gene>
<evidence type="ECO:0000313" key="3">
    <source>
        <dbReference type="Proteomes" id="UP000000253"/>
    </source>
</evidence>
<dbReference type="RefSeq" id="WP_011868688.1">
    <property type="nucleotide sequence ID" value="NC_009135.1"/>
</dbReference>
<organism evidence="2 3">
    <name type="scientific">Methanococcus maripaludis (strain C5 / ATCC BAA-1333)</name>
    <dbReference type="NCBI Taxonomy" id="402880"/>
    <lineage>
        <taxon>Archaea</taxon>
        <taxon>Methanobacteriati</taxon>
        <taxon>Methanobacteriota</taxon>
        <taxon>Methanomada group</taxon>
        <taxon>Methanococci</taxon>
        <taxon>Methanococcales</taxon>
        <taxon>Methanococcaceae</taxon>
        <taxon>Methanococcus</taxon>
    </lineage>
</organism>
<reference evidence="2 3" key="1">
    <citation type="submission" date="2007-03" db="EMBL/GenBank/DDBJ databases">
        <title>Complete sequence of chromosome of Methanococcus maripaludis C5.</title>
        <authorList>
            <consortium name="US DOE Joint Genome Institute"/>
            <person name="Copeland A."/>
            <person name="Lucas S."/>
            <person name="Lapidus A."/>
            <person name="Barry K."/>
            <person name="Glavina del Rio T."/>
            <person name="Dalin E."/>
            <person name="Tice H."/>
            <person name="Pitluck S."/>
            <person name="Chertkov O."/>
            <person name="Brettin T."/>
            <person name="Bruce D."/>
            <person name="Han C."/>
            <person name="Detter J.C."/>
            <person name="Schmutz J."/>
            <person name="Larimer F."/>
            <person name="Land M."/>
            <person name="Hauser L."/>
            <person name="Kyrpides N."/>
            <person name="Mikhailova N."/>
            <person name="Sieprawska-Lupa M."/>
            <person name="Whitman W.B."/>
            <person name="Richardson P."/>
        </authorList>
    </citation>
    <scope>NUCLEOTIDE SEQUENCE [LARGE SCALE GENOMIC DNA]</scope>
    <source>
        <strain evidence="3">C5 / ATCC BAA-1333</strain>
    </source>
</reference>
<feature type="transmembrane region" description="Helical" evidence="1">
    <location>
        <begin position="52"/>
        <end position="75"/>
    </location>
</feature>
<feature type="transmembrane region" description="Helical" evidence="1">
    <location>
        <begin position="20"/>
        <end position="40"/>
    </location>
</feature>
<keyword evidence="1" id="KW-0812">Transmembrane</keyword>
<keyword evidence="1" id="KW-0472">Membrane</keyword>
<accession>A4FYF0</accession>
<proteinExistence type="predicted"/>
<keyword evidence="1" id="KW-1133">Transmembrane helix</keyword>
<sequence>MAIDVTGYFEDVFSAVFDGISSIITGLFNMVTSPITYYFATWQTAQIASGDLGLFSPVGYLVVMIITIILLLWLAPKIPIIGEFFEDDD</sequence>
<dbReference type="EMBL" id="CP000609">
    <property type="protein sequence ID" value="ABO35234.1"/>
    <property type="molecule type" value="Genomic_DNA"/>
</dbReference>
<dbReference type="STRING" id="402880.MmarC5_0928"/>